<dbReference type="Pfam" id="PF07654">
    <property type="entry name" value="C1-set"/>
    <property type="match status" value="1"/>
</dbReference>
<feature type="region of interest" description="Disordered" evidence="12">
    <location>
        <begin position="46"/>
        <end position="109"/>
    </location>
</feature>
<dbReference type="InterPro" id="IPR011162">
    <property type="entry name" value="MHC_I/II-like_Ag-recog"/>
</dbReference>
<accession>A0A9Q0X5J9</accession>
<evidence type="ECO:0000256" key="6">
    <source>
        <dbReference type="ARBA" id="ARBA00022989"/>
    </source>
</evidence>
<dbReference type="PROSITE" id="PS00290">
    <property type="entry name" value="IG_MHC"/>
    <property type="match status" value="1"/>
</dbReference>
<evidence type="ECO:0000313" key="15">
    <source>
        <dbReference type="EMBL" id="KAJ7303332.1"/>
    </source>
</evidence>
<dbReference type="InterPro" id="IPR003597">
    <property type="entry name" value="Ig_C1-set"/>
</dbReference>
<dbReference type="OrthoDB" id="9048227at2759"/>
<evidence type="ECO:0000256" key="10">
    <source>
        <dbReference type="ARBA" id="ARBA00023180"/>
    </source>
</evidence>
<dbReference type="InterPro" id="IPR014745">
    <property type="entry name" value="MHC_II_a/b_N"/>
</dbReference>
<evidence type="ECO:0000259" key="14">
    <source>
        <dbReference type="PROSITE" id="PS50835"/>
    </source>
</evidence>
<dbReference type="Proteomes" id="UP001142489">
    <property type="component" value="Unassembled WGS sequence"/>
</dbReference>
<evidence type="ECO:0000313" key="16">
    <source>
        <dbReference type="Proteomes" id="UP001142489"/>
    </source>
</evidence>
<dbReference type="AlphaFoldDB" id="A0A9Q0X5J9"/>
<keyword evidence="7" id="KW-1064">Adaptive immunity</keyword>
<keyword evidence="9" id="KW-1015">Disulfide bond</keyword>
<dbReference type="PANTHER" id="PTHR19944">
    <property type="entry name" value="MHC CLASS II-RELATED"/>
    <property type="match status" value="1"/>
</dbReference>
<keyword evidence="10" id="KW-0325">Glycoprotein</keyword>
<evidence type="ECO:0000256" key="3">
    <source>
        <dbReference type="ARBA" id="ARBA00022692"/>
    </source>
</evidence>
<name>A0A9Q0X5J9_9SAUR</name>
<evidence type="ECO:0000256" key="9">
    <source>
        <dbReference type="ARBA" id="ARBA00023157"/>
    </source>
</evidence>
<comment type="similarity">
    <text evidence="2">Belongs to the MHC class II family.</text>
</comment>
<evidence type="ECO:0000256" key="5">
    <source>
        <dbReference type="ARBA" id="ARBA00022859"/>
    </source>
</evidence>
<keyword evidence="11" id="KW-0491">MHC II</keyword>
<evidence type="ECO:0000256" key="12">
    <source>
        <dbReference type="SAM" id="MobiDB-lite"/>
    </source>
</evidence>
<gene>
    <name evidence="15" type="ORF">JRQ81_012274</name>
</gene>
<comment type="subcellular location">
    <subcellularLocation>
        <location evidence="1">Membrane</location>
        <topology evidence="1">Single-pass type I membrane protein</topology>
    </subcellularLocation>
</comment>
<dbReference type="SUPFAM" id="SSF48726">
    <property type="entry name" value="Immunoglobulin"/>
    <property type="match status" value="1"/>
</dbReference>
<feature type="transmembrane region" description="Helical" evidence="13">
    <location>
        <begin position="218"/>
        <end position="241"/>
    </location>
</feature>
<dbReference type="CDD" id="cd05767">
    <property type="entry name" value="IgC1_MHC_II_alpha"/>
    <property type="match status" value="1"/>
</dbReference>
<dbReference type="GO" id="GO:0042613">
    <property type="term" value="C:MHC class II protein complex"/>
    <property type="evidence" value="ECO:0007669"/>
    <property type="project" value="UniProtKB-KW"/>
</dbReference>
<dbReference type="InterPro" id="IPR003006">
    <property type="entry name" value="Ig/MHC_CS"/>
</dbReference>
<feature type="compositionally biased region" description="Acidic residues" evidence="12">
    <location>
        <begin position="82"/>
        <end position="94"/>
    </location>
</feature>
<keyword evidence="5" id="KW-0391">Immunity</keyword>
<dbReference type="InterPro" id="IPR050160">
    <property type="entry name" value="MHC/Immunoglobulin"/>
</dbReference>
<keyword evidence="8 13" id="KW-0472">Membrane</keyword>
<evidence type="ECO:0000256" key="8">
    <source>
        <dbReference type="ARBA" id="ARBA00023136"/>
    </source>
</evidence>
<dbReference type="PANTHER" id="PTHR19944:SF86">
    <property type="entry name" value="HLA CLASS II HISTOCOMPATIBILITY ANTIGEN, DR ALPHA CHAIN"/>
    <property type="match status" value="1"/>
</dbReference>
<dbReference type="SUPFAM" id="SSF54452">
    <property type="entry name" value="MHC antigen-recognition domain"/>
    <property type="match status" value="1"/>
</dbReference>
<evidence type="ECO:0000256" key="2">
    <source>
        <dbReference type="ARBA" id="ARBA00007394"/>
    </source>
</evidence>
<dbReference type="Pfam" id="PF00993">
    <property type="entry name" value="MHC_II_alpha"/>
    <property type="match status" value="1"/>
</dbReference>
<dbReference type="Gene3D" id="2.60.40.10">
    <property type="entry name" value="Immunoglobulins"/>
    <property type="match status" value="1"/>
</dbReference>
<reference evidence="15" key="1">
    <citation type="journal article" date="2023" name="DNA Res.">
        <title>Chromosome-level genome assembly of Phrynocephalus forsythii using third-generation DNA sequencing and Hi-C analysis.</title>
        <authorList>
            <person name="Qi Y."/>
            <person name="Zhao W."/>
            <person name="Zhao Y."/>
            <person name="Niu C."/>
            <person name="Cao S."/>
            <person name="Zhang Y."/>
        </authorList>
    </citation>
    <scope>NUCLEOTIDE SEQUENCE</scope>
    <source>
        <tissue evidence="15">Muscle</tissue>
    </source>
</reference>
<dbReference type="InterPro" id="IPR007110">
    <property type="entry name" value="Ig-like_dom"/>
</dbReference>
<proteinExistence type="inferred from homology"/>
<dbReference type="EMBL" id="JAPFRF010000024">
    <property type="protein sequence ID" value="KAJ7303332.1"/>
    <property type="molecule type" value="Genomic_DNA"/>
</dbReference>
<sequence length="250" mass="28160">MVEFIQKTLPSGREAGELLYLFDQEEILHVDWDQQQTVWRLPDLSALGDVRGPEGAGEPGRPGAQPGDYDELHQPDAGPEWYLEEEEEEEEEEGLVVPPLSPLDPNQHPHDIPPSATVYPKNPVELREPNVLICFVDRFSLPVLNITWLKNRQVVSKGVQETGFLPSQDWTFRQFSYLPFIPEEGDLYACQVDHWGLQESLIRPWDPKLPPPASETPVEVLCGLGLAFGILGAIAGPLLFFKARKMDRGM</sequence>
<dbReference type="Gene3D" id="3.10.320.10">
    <property type="entry name" value="Class II Histocompatibility Antigen, M Beta Chain, Chain B, domain 1"/>
    <property type="match status" value="1"/>
</dbReference>
<evidence type="ECO:0000256" key="7">
    <source>
        <dbReference type="ARBA" id="ARBA00023130"/>
    </source>
</evidence>
<dbReference type="InterPro" id="IPR001003">
    <property type="entry name" value="MHC_II_a_N"/>
</dbReference>
<evidence type="ECO:0000256" key="4">
    <source>
        <dbReference type="ARBA" id="ARBA00022729"/>
    </source>
</evidence>
<organism evidence="15 16">
    <name type="scientific">Phrynocephalus forsythii</name>
    <dbReference type="NCBI Taxonomy" id="171643"/>
    <lineage>
        <taxon>Eukaryota</taxon>
        <taxon>Metazoa</taxon>
        <taxon>Chordata</taxon>
        <taxon>Craniata</taxon>
        <taxon>Vertebrata</taxon>
        <taxon>Euteleostomi</taxon>
        <taxon>Lepidosauria</taxon>
        <taxon>Squamata</taxon>
        <taxon>Bifurcata</taxon>
        <taxon>Unidentata</taxon>
        <taxon>Episquamata</taxon>
        <taxon>Toxicofera</taxon>
        <taxon>Iguania</taxon>
        <taxon>Acrodonta</taxon>
        <taxon>Agamidae</taxon>
        <taxon>Agaminae</taxon>
        <taxon>Phrynocephalus</taxon>
    </lineage>
</organism>
<keyword evidence="4" id="KW-0732">Signal</keyword>
<dbReference type="GO" id="GO:0002504">
    <property type="term" value="P:antigen processing and presentation of peptide or polysaccharide antigen via MHC class II"/>
    <property type="evidence" value="ECO:0007669"/>
    <property type="project" value="UniProtKB-KW"/>
</dbReference>
<dbReference type="SMART" id="SM00407">
    <property type="entry name" value="IGc1"/>
    <property type="match status" value="1"/>
</dbReference>
<dbReference type="PROSITE" id="PS50835">
    <property type="entry name" value="IG_LIKE"/>
    <property type="match status" value="1"/>
</dbReference>
<keyword evidence="6 13" id="KW-1133">Transmembrane helix</keyword>
<evidence type="ECO:0000256" key="1">
    <source>
        <dbReference type="ARBA" id="ARBA00004479"/>
    </source>
</evidence>
<evidence type="ECO:0000256" key="13">
    <source>
        <dbReference type="SAM" id="Phobius"/>
    </source>
</evidence>
<keyword evidence="3 13" id="KW-0812">Transmembrane</keyword>
<dbReference type="InterPro" id="IPR036179">
    <property type="entry name" value="Ig-like_dom_sf"/>
</dbReference>
<dbReference type="GO" id="GO:0002250">
    <property type="term" value="P:adaptive immune response"/>
    <property type="evidence" value="ECO:0007669"/>
    <property type="project" value="UniProtKB-KW"/>
</dbReference>
<dbReference type="InterPro" id="IPR013783">
    <property type="entry name" value="Ig-like_fold"/>
</dbReference>
<feature type="domain" description="Ig-like" evidence="14">
    <location>
        <begin position="114"/>
        <end position="194"/>
    </location>
</feature>
<protein>
    <recommendedName>
        <fullName evidence="14">Ig-like domain-containing protein</fullName>
    </recommendedName>
</protein>
<keyword evidence="16" id="KW-1185">Reference proteome</keyword>
<comment type="caution">
    <text evidence="15">The sequence shown here is derived from an EMBL/GenBank/DDBJ whole genome shotgun (WGS) entry which is preliminary data.</text>
</comment>
<evidence type="ECO:0000256" key="11">
    <source>
        <dbReference type="ARBA" id="ARBA00023182"/>
    </source>
</evidence>